<name>A0AAD9Q9H9_ACRCE</name>
<comment type="subcellular location">
    <subcellularLocation>
        <location evidence="1">Membrane</location>
        <topology evidence="1">Single-pass membrane protein</topology>
    </subcellularLocation>
</comment>
<dbReference type="CDD" id="cd04280">
    <property type="entry name" value="ZnMc_astacin_like"/>
    <property type="match status" value="1"/>
</dbReference>
<gene>
    <name evidence="18" type="ORF">P5673_020652</name>
</gene>
<protein>
    <recommendedName>
        <fullName evidence="16">Metalloendopeptidase</fullName>
        <ecNumber evidence="16">3.4.24.-</ecNumber>
    </recommendedName>
</protein>
<dbReference type="PRINTS" id="PR00480">
    <property type="entry name" value="ASTACIN"/>
</dbReference>
<keyword evidence="8 15" id="KW-0862">Zinc</keyword>
<dbReference type="FunFam" id="3.40.390.10:FF:000015">
    <property type="entry name" value="Meprin A subunit"/>
    <property type="match status" value="1"/>
</dbReference>
<keyword evidence="19" id="KW-1185">Reference proteome</keyword>
<keyword evidence="6" id="KW-0677">Repeat</keyword>
<dbReference type="Gene3D" id="3.40.390.10">
    <property type="entry name" value="Collagenase (Catalytic Domain)"/>
    <property type="match status" value="1"/>
</dbReference>
<comment type="caution">
    <text evidence="18">The sequence shown here is derived from an EMBL/GenBank/DDBJ whole genome shotgun (WGS) entry which is preliminary data.</text>
</comment>
<evidence type="ECO:0000313" key="18">
    <source>
        <dbReference type="EMBL" id="KAK2557171.1"/>
    </source>
</evidence>
<evidence type="ECO:0000259" key="17">
    <source>
        <dbReference type="PROSITE" id="PS51864"/>
    </source>
</evidence>
<evidence type="ECO:0000256" key="8">
    <source>
        <dbReference type="ARBA" id="ARBA00022833"/>
    </source>
</evidence>
<evidence type="ECO:0000313" key="19">
    <source>
        <dbReference type="Proteomes" id="UP001249851"/>
    </source>
</evidence>
<organism evidence="18 19">
    <name type="scientific">Acropora cervicornis</name>
    <name type="common">Staghorn coral</name>
    <dbReference type="NCBI Taxonomy" id="6130"/>
    <lineage>
        <taxon>Eukaryota</taxon>
        <taxon>Metazoa</taxon>
        <taxon>Cnidaria</taxon>
        <taxon>Anthozoa</taxon>
        <taxon>Hexacorallia</taxon>
        <taxon>Scleractinia</taxon>
        <taxon>Astrocoeniina</taxon>
        <taxon>Acroporidae</taxon>
        <taxon>Acropora</taxon>
    </lineage>
</organism>
<proteinExistence type="predicted"/>
<comment type="caution">
    <text evidence="15">Lacks conserved residue(s) required for the propagation of feature annotation.</text>
</comment>
<dbReference type="SMART" id="SM00209">
    <property type="entry name" value="TSP1"/>
    <property type="match status" value="2"/>
</dbReference>
<dbReference type="PANTHER" id="PTHR10127">
    <property type="entry name" value="DISCOIDIN, CUB, EGF, LAMININ , AND ZINC METALLOPROTEASE DOMAIN CONTAINING"/>
    <property type="match status" value="1"/>
</dbReference>
<evidence type="ECO:0000256" key="1">
    <source>
        <dbReference type="ARBA" id="ARBA00004167"/>
    </source>
</evidence>
<dbReference type="GO" id="GO:0016020">
    <property type="term" value="C:membrane"/>
    <property type="evidence" value="ECO:0007669"/>
    <property type="project" value="UniProtKB-SubCell"/>
</dbReference>
<feature type="binding site" evidence="15">
    <location>
        <position position="200"/>
    </location>
    <ligand>
        <name>Zn(2+)</name>
        <dbReference type="ChEBI" id="CHEBI:29105"/>
        <note>catalytic</note>
    </ligand>
</feature>
<evidence type="ECO:0000256" key="14">
    <source>
        <dbReference type="ARBA" id="ARBA00023180"/>
    </source>
</evidence>
<dbReference type="GO" id="GO:0008270">
    <property type="term" value="F:zinc ion binding"/>
    <property type="evidence" value="ECO:0007669"/>
    <property type="project" value="UniProtKB-UniRule"/>
</dbReference>
<dbReference type="Gene3D" id="2.20.100.10">
    <property type="entry name" value="Thrombospondin type-1 (TSP1) repeat"/>
    <property type="match status" value="1"/>
</dbReference>
<dbReference type="InterPro" id="IPR034035">
    <property type="entry name" value="Astacin-like_dom"/>
</dbReference>
<feature type="disulfide bond" evidence="15">
    <location>
        <begin position="160"/>
        <end position="182"/>
    </location>
</feature>
<feature type="active site" evidence="15">
    <location>
        <position position="191"/>
    </location>
</feature>
<dbReference type="InterPro" id="IPR006026">
    <property type="entry name" value="Peptidase_Metallo"/>
</dbReference>
<dbReference type="GO" id="GO:0004222">
    <property type="term" value="F:metalloendopeptidase activity"/>
    <property type="evidence" value="ECO:0007669"/>
    <property type="project" value="UniProtKB-UniRule"/>
</dbReference>
<keyword evidence="14" id="KW-0325">Glycoprotein</keyword>
<feature type="chain" id="PRO_5041767618" description="Metalloendopeptidase" evidence="16">
    <location>
        <begin position="18"/>
        <end position="430"/>
    </location>
</feature>
<dbReference type="InterPro" id="IPR036383">
    <property type="entry name" value="TSP1_rpt_sf"/>
</dbReference>
<keyword evidence="10 15" id="KW-0482">Metalloprotease</keyword>
<evidence type="ECO:0000256" key="10">
    <source>
        <dbReference type="ARBA" id="ARBA00023049"/>
    </source>
</evidence>
<dbReference type="SUPFAM" id="SSF55486">
    <property type="entry name" value="Metalloproteases ('zincins'), catalytic domain"/>
    <property type="match status" value="1"/>
</dbReference>
<dbReference type="PROSITE" id="PS50092">
    <property type="entry name" value="TSP1"/>
    <property type="match status" value="2"/>
</dbReference>
<dbReference type="AlphaFoldDB" id="A0AAD9Q9H9"/>
<accession>A0AAD9Q9H9</accession>
<evidence type="ECO:0000256" key="9">
    <source>
        <dbReference type="ARBA" id="ARBA00022989"/>
    </source>
</evidence>
<feature type="domain" description="Peptidase M12A" evidence="17">
    <location>
        <begin position="97"/>
        <end position="293"/>
    </location>
</feature>
<dbReference type="FunFam" id="2.20.100.10:FF:000007">
    <property type="entry name" value="Thrombospondin 1"/>
    <property type="match status" value="1"/>
</dbReference>
<dbReference type="EMBL" id="JARQWQ010000051">
    <property type="protein sequence ID" value="KAK2557171.1"/>
    <property type="molecule type" value="Genomic_DNA"/>
</dbReference>
<evidence type="ECO:0000256" key="11">
    <source>
        <dbReference type="ARBA" id="ARBA00023136"/>
    </source>
</evidence>
<dbReference type="Pfam" id="PF00090">
    <property type="entry name" value="TSP_1"/>
    <property type="match status" value="2"/>
</dbReference>
<reference evidence="18" key="2">
    <citation type="journal article" date="2023" name="Science">
        <title>Genomic signatures of disease resistance in endangered staghorn corals.</title>
        <authorList>
            <person name="Vollmer S.V."/>
            <person name="Selwyn J.D."/>
            <person name="Despard B.A."/>
            <person name="Roesel C.L."/>
        </authorList>
    </citation>
    <scope>NUCLEOTIDE SEQUENCE</scope>
    <source>
        <strain evidence="18">K2</strain>
    </source>
</reference>
<dbReference type="InterPro" id="IPR001506">
    <property type="entry name" value="Peptidase_M12A"/>
</dbReference>
<evidence type="ECO:0000256" key="2">
    <source>
        <dbReference type="ARBA" id="ARBA00022670"/>
    </source>
</evidence>
<dbReference type="PROSITE" id="PS51864">
    <property type="entry name" value="ASTACIN"/>
    <property type="match status" value="1"/>
</dbReference>
<feature type="signal peptide" evidence="16">
    <location>
        <begin position="1"/>
        <end position="17"/>
    </location>
</feature>
<keyword evidence="9" id="KW-1133">Transmembrane helix</keyword>
<comment type="cofactor">
    <cofactor evidence="15 16">
        <name>Zn(2+)</name>
        <dbReference type="ChEBI" id="CHEBI:29105"/>
    </cofactor>
    <text evidence="15 16">Binds 1 zinc ion per subunit.</text>
</comment>
<evidence type="ECO:0000256" key="15">
    <source>
        <dbReference type="PROSITE-ProRule" id="PRU01211"/>
    </source>
</evidence>
<keyword evidence="7 15" id="KW-0378">Hydrolase</keyword>
<evidence type="ECO:0000256" key="4">
    <source>
        <dbReference type="ARBA" id="ARBA00022723"/>
    </source>
</evidence>
<dbReference type="Pfam" id="PF01400">
    <property type="entry name" value="Astacin"/>
    <property type="match status" value="1"/>
</dbReference>
<keyword evidence="3" id="KW-0812">Transmembrane</keyword>
<dbReference type="Proteomes" id="UP001249851">
    <property type="component" value="Unassembled WGS sequence"/>
</dbReference>
<keyword evidence="12" id="KW-0865">Zymogen</keyword>
<dbReference type="GO" id="GO:0006508">
    <property type="term" value="P:proteolysis"/>
    <property type="evidence" value="ECO:0007669"/>
    <property type="project" value="UniProtKB-KW"/>
</dbReference>
<sequence>MIPFVVTVFSCVGLVNAVSPWRDAVNENDNPKGLEDNTVMDDIEKANEVGQVEKSKENVFEGDIELTKSDEDVVDMNNTSSADTADVDVDSIVTKRKAIFSKHNLWLTKEVPLELETTATEAWANIIAAVDEIQKKSCIRFRMKEDGDDNWIYIAKRIGCYSEVGRQYTKKGPQVLSIGDGCNKKGIILHELLHALGFWHEQSRSDRDKYIEVLWNNIQEGQEHNFNRYRKKDVDYAGSVYDLGSIMHYGNLAFSKNSRPTMLSVKNPFSQFGQIKAMSDNDVIQLNALYDCKSEKSAGWSKWGSWSPCDMQCSKKRERFCSAKDIKKCAGADNDRVQVQGTKCPNDECYVPVNGNWGRWGPWTACTVSCGQGYQTRSRKCDDPTPLYGGKYCNGMLVAARNCMLKKSCGWRKRNKLAIMTDKHKKMSSL</sequence>
<keyword evidence="4 15" id="KW-0479">Metal-binding</keyword>
<feature type="binding site" evidence="15">
    <location>
        <position position="190"/>
    </location>
    <ligand>
        <name>Zn(2+)</name>
        <dbReference type="ChEBI" id="CHEBI:29105"/>
        <note>catalytic</note>
    </ligand>
</feature>
<evidence type="ECO:0000256" key="12">
    <source>
        <dbReference type="ARBA" id="ARBA00023145"/>
    </source>
</evidence>
<dbReference type="InterPro" id="IPR024079">
    <property type="entry name" value="MetalloPept_cat_dom_sf"/>
</dbReference>
<keyword evidence="2 15" id="KW-0645">Protease</keyword>
<dbReference type="InterPro" id="IPR000884">
    <property type="entry name" value="TSP1_rpt"/>
</dbReference>
<keyword evidence="13 15" id="KW-1015">Disulfide bond</keyword>
<evidence type="ECO:0000256" key="13">
    <source>
        <dbReference type="ARBA" id="ARBA00023157"/>
    </source>
</evidence>
<feature type="binding site" evidence="15">
    <location>
        <position position="194"/>
    </location>
    <ligand>
        <name>Zn(2+)</name>
        <dbReference type="ChEBI" id="CHEBI:29105"/>
        <note>catalytic</note>
    </ligand>
</feature>
<evidence type="ECO:0000256" key="6">
    <source>
        <dbReference type="ARBA" id="ARBA00022737"/>
    </source>
</evidence>
<dbReference type="PANTHER" id="PTHR10127:SF780">
    <property type="entry name" value="METALLOENDOPEPTIDASE"/>
    <property type="match status" value="1"/>
</dbReference>
<evidence type="ECO:0000256" key="16">
    <source>
        <dbReference type="RuleBase" id="RU361183"/>
    </source>
</evidence>
<dbReference type="SMART" id="SM00235">
    <property type="entry name" value="ZnMc"/>
    <property type="match status" value="1"/>
</dbReference>
<keyword evidence="5 16" id="KW-0732">Signal</keyword>
<evidence type="ECO:0000256" key="3">
    <source>
        <dbReference type="ARBA" id="ARBA00022692"/>
    </source>
</evidence>
<dbReference type="EC" id="3.4.24.-" evidence="16"/>
<evidence type="ECO:0000256" key="7">
    <source>
        <dbReference type="ARBA" id="ARBA00022801"/>
    </source>
</evidence>
<keyword evidence="11" id="KW-0472">Membrane</keyword>
<reference evidence="18" key="1">
    <citation type="journal article" date="2023" name="G3 (Bethesda)">
        <title>Whole genome assembly and annotation of the endangered Caribbean coral Acropora cervicornis.</title>
        <authorList>
            <person name="Selwyn J.D."/>
            <person name="Vollmer S.V."/>
        </authorList>
    </citation>
    <scope>NUCLEOTIDE SEQUENCE</scope>
    <source>
        <strain evidence="18">K2</strain>
    </source>
</reference>
<evidence type="ECO:0000256" key="5">
    <source>
        <dbReference type="ARBA" id="ARBA00022729"/>
    </source>
</evidence>
<dbReference type="SUPFAM" id="SSF82895">
    <property type="entry name" value="TSP-1 type 1 repeat"/>
    <property type="match status" value="1"/>
</dbReference>